<feature type="region of interest" description="Disordered" evidence="1">
    <location>
        <begin position="202"/>
        <end position="227"/>
    </location>
</feature>
<dbReference type="PANTHER" id="PTHR45669">
    <property type="entry name" value="GLUTAREDOXIN DOMAIN-CONTAINING CYSTEINE-RICH PROTEIN CG12206-RELATED"/>
    <property type="match status" value="1"/>
</dbReference>
<dbReference type="Pfam" id="PF23733">
    <property type="entry name" value="GRXCR1-2_C"/>
    <property type="match status" value="1"/>
</dbReference>
<protein>
    <recommendedName>
        <fullName evidence="2">Glutaredoxin domain-containing protein</fullName>
    </recommendedName>
</protein>
<dbReference type="Proteomes" id="UP000734854">
    <property type="component" value="Unassembled WGS sequence"/>
</dbReference>
<organism evidence="3 4">
    <name type="scientific">Zingiber officinale</name>
    <name type="common">Ginger</name>
    <name type="synonym">Amomum zingiber</name>
    <dbReference type="NCBI Taxonomy" id="94328"/>
    <lineage>
        <taxon>Eukaryota</taxon>
        <taxon>Viridiplantae</taxon>
        <taxon>Streptophyta</taxon>
        <taxon>Embryophyta</taxon>
        <taxon>Tracheophyta</taxon>
        <taxon>Spermatophyta</taxon>
        <taxon>Magnoliopsida</taxon>
        <taxon>Liliopsida</taxon>
        <taxon>Zingiberales</taxon>
        <taxon>Zingiberaceae</taxon>
        <taxon>Zingiber</taxon>
    </lineage>
</organism>
<dbReference type="OrthoDB" id="423313at2759"/>
<proteinExistence type="predicted"/>
<evidence type="ECO:0000259" key="2">
    <source>
        <dbReference type="Pfam" id="PF00462"/>
    </source>
</evidence>
<gene>
    <name evidence="3" type="ORF">ZIOFF_039144</name>
</gene>
<feature type="domain" description="Glutaredoxin" evidence="2">
    <location>
        <begin position="272"/>
        <end position="333"/>
    </location>
</feature>
<evidence type="ECO:0000313" key="4">
    <source>
        <dbReference type="Proteomes" id="UP000734854"/>
    </source>
</evidence>
<dbReference type="PROSITE" id="PS51354">
    <property type="entry name" value="GLUTAREDOXIN_2"/>
    <property type="match status" value="1"/>
</dbReference>
<reference evidence="3 4" key="1">
    <citation type="submission" date="2020-08" db="EMBL/GenBank/DDBJ databases">
        <title>Plant Genome Project.</title>
        <authorList>
            <person name="Zhang R.-G."/>
        </authorList>
    </citation>
    <scope>NUCLEOTIDE SEQUENCE [LARGE SCALE GENOMIC DNA]</scope>
    <source>
        <tissue evidence="3">Rhizome</tissue>
    </source>
</reference>
<evidence type="ECO:0000256" key="1">
    <source>
        <dbReference type="SAM" id="MobiDB-lite"/>
    </source>
</evidence>
<comment type="caution">
    <text evidence="3">The sequence shown here is derived from an EMBL/GenBank/DDBJ whole genome shotgun (WGS) entry which is preliminary data.</text>
</comment>
<dbReference type="PANTHER" id="PTHR45669:SF30">
    <property type="entry name" value="OS04G0641300 PROTEIN"/>
    <property type="match status" value="1"/>
</dbReference>
<dbReference type="EMBL" id="JACMSC010000011">
    <property type="protein sequence ID" value="KAG6499378.1"/>
    <property type="molecule type" value="Genomic_DNA"/>
</dbReference>
<keyword evidence="4" id="KW-1185">Reference proteome</keyword>
<name>A0A8J5GAV4_ZINOF</name>
<evidence type="ECO:0000313" key="3">
    <source>
        <dbReference type="EMBL" id="KAG6499378.1"/>
    </source>
</evidence>
<dbReference type="CDD" id="cd03031">
    <property type="entry name" value="GRX_GRX_like"/>
    <property type="match status" value="1"/>
</dbReference>
<accession>A0A8J5GAV4</accession>
<sequence length="434" mass="47397">MGCAVSKQPGSGRWFGRSKSLPVHLARGGRQRSGGGHHAVILTSSTFGALRLDRGDNSSDDEATAKVSTDLQAAVSMAAVKASCAREIGLCTETWSEMIERRIPKTPTVTPPNEPEVINASELMAGLEDASPLLLPPAAHHRSFSSHTTRDAHFSSPDSEFTTSYSPKLEFMNLSHDDSIFSDFDPEILSIFREAVNQSHSALPPLKPYKKEEEEAEEEDEEDNKHPSLSIVRARIDEFQQKIDAKKATRNPNFAKMAPSCKRPPGGEGKVVLYFTSLRGIRQTYEDCRAMDTILKGYGVRIDERDVSMHAGFKEELVGTLGPGYRLPRVFADCRYLGGSDEVRQLHEEGRLGKLLECCEMARQGKGDVGGCGGGGDAGCEGCGDLRFLPCEICSGSCKVYVEEDQEEGGELGGGFRRCPECNENGLVRCLLCR</sequence>
<dbReference type="Pfam" id="PF00462">
    <property type="entry name" value="Glutaredoxin"/>
    <property type="match status" value="1"/>
</dbReference>
<dbReference type="AlphaFoldDB" id="A0A8J5GAV4"/>
<dbReference type="InterPro" id="IPR002109">
    <property type="entry name" value="Glutaredoxin"/>
</dbReference>